<feature type="compositionally biased region" description="Pro residues" evidence="2">
    <location>
        <begin position="126"/>
        <end position="145"/>
    </location>
</feature>
<accession>A0A9D3N742</accession>
<feature type="region of interest" description="Disordered" evidence="2">
    <location>
        <begin position="122"/>
        <end position="166"/>
    </location>
</feature>
<evidence type="ECO:0000313" key="4">
    <source>
        <dbReference type="EMBL" id="KAG7316855.1"/>
    </source>
</evidence>
<evidence type="ECO:0000313" key="5">
    <source>
        <dbReference type="Proteomes" id="UP000824219"/>
    </source>
</evidence>
<evidence type="ECO:0000259" key="3">
    <source>
        <dbReference type="PROSITE" id="PS51082"/>
    </source>
</evidence>
<dbReference type="PANTHER" id="PTHR14581">
    <property type="match status" value="1"/>
</dbReference>
<comment type="caution">
    <text evidence="4">The sequence shown here is derived from an EMBL/GenBank/DDBJ whole genome shotgun (WGS) entry which is preliminary data.</text>
</comment>
<dbReference type="OrthoDB" id="6157464at2759"/>
<keyword evidence="5" id="KW-1185">Reference proteome</keyword>
<feature type="compositionally biased region" description="Polar residues" evidence="2">
    <location>
        <begin position="205"/>
        <end position="214"/>
    </location>
</feature>
<feature type="compositionally biased region" description="Pro residues" evidence="2">
    <location>
        <begin position="410"/>
        <end position="450"/>
    </location>
</feature>
<organism evidence="4 5">
    <name type="scientific">Hemibagrus wyckioides</name>
    <dbReference type="NCBI Taxonomy" id="337641"/>
    <lineage>
        <taxon>Eukaryota</taxon>
        <taxon>Metazoa</taxon>
        <taxon>Chordata</taxon>
        <taxon>Craniata</taxon>
        <taxon>Vertebrata</taxon>
        <taxon>Euteleostomi</taxon>
        <taxon>Actinopterygii</taxon>
        <taxon>Neopterygii</taxon>
        <taxon>Teleostei</taxon>
        <taxon>Ostariophysi</taxon>
        <taxon>Siluriformes</taxon>
        <taxon>Bagridae</taxon>
        <taxon>Hemibagrus</taxon>
    </lineage>
</organism>
<evidence type="ECO:0000256" key="1">
    <source>
        <dbReference type="ARBA" id="ARBA00010096"/>
    </source>
</evidence>
<protein>
    <recommendedName>
        <fullName evidence="3">WH2 domain-containing protein</fullName>
    </recommendedName>
</protein>
<dbReference type="InterPro" id="IPR003124">
    <property type="entry name" value="WH2_dom"/>
</dbReference>
<feature type="compositionally biased region" description="Pro residues" evidence="2">
    <location>
        <begin position="490"/>
        <end position="501"/>
    </location>
</feature>
<feature type="compositionally biased region" description="Polar residues" evidence="2">
    <location>
        <begin position="147"/>
        <end position="161"/>
    </location>
</feature>
<feature type="region of interest" description="Disordered" evidence="2">
    <location>
        <begin position="87"/>
        <end position="108"/>
    </location>
</feature>
<proteinExistence type="inferred from homology"/>
<sequence length="560" mass="59808">MTEKTAPWWRSFVGKRRKAARESASILEQDLAAYVATESNQQAVSISSTPEQSNIRVTTSQAAGGQASVADDTYDDSVVQPTFSESANRRNLRVSRSGRFKEKRRTRVGLPDQLALNYRCVRADMPNPPPPPPPPLPAPPPPPPAVLQSQMEPPKLQSSEGGRSALLADIQKGIRLKKVTQVNDHSAPTLNKPIVDGATGAGGSSRVTPTQGPTLSGLFAGGFPVLRPVGQRDRDSHNRPVTRSGSAASLKQPLWNLPSQRQSFRGSTPDLSPSHRNLESTSSLSKTRPVSSYTAPPSPSQPTPPSFKPLSSPPSMAAPPPPPLPPSLHHEHASLNKPLPLSTCPPPPPPPPHITKPTWLPVQSHALPIPTVPPLQPPPPPSVPPSSPPGVFHPLSPKLVDVKFGNIRNSPPPPPPPFPASLPPPPLPPPPKAAAVPPYRPAVPLLPPSYPCTAPSRKPPAIPTSAGAGRLAPPPAPPARSPTTELSSRIPPPLPPLPLAPPVSVRNGHLHSFDDFESKFQFHPVEDFPPPEAFRPFPRIYPSKENRVSSQAPGRKTYLR</sequence>
<dbReference type="PROSITE" id="PS51082">
    <property type="entry name" value="WH2"/>
    <property type="match status" value="1"/>
</dbReference>
<feature type="compositionally biased region" description="Basic residues" evidence="2">
    <location>
        <begin position="90"/>
        <end position="107"/>
    </location>
</feature>
<evidence type="ECO:0000256" key="2">
    <source>
        <dbReference type="SAM" id="MobiDB-lite"/>
    </source>
</evidence>
<name>A0A9D3N742_9TELE</name>
<feature type="region of interest" description="Disordered" evidence="2">
    <location>
        <begin position="44"/>
        <end position="75"/>
    </location>
</feature>
<comment type="similarity">
    <text evidence="1">Belongs to the PRR15 family.</text>
</comment>
<feature type="region of interest" description="Disordered" evidence="2">
    <location>
        <begin position="522"/>
        <end position="560"/>
    </location>
</feature>
<feature type="compositionally biased region" description="Pro residues" evidence="2">
    <location>
        <begin position="296"/>
        <end position="307"/>
    </location>
</feature>
<gene>
    <name evidence="4" type="ORF">KOW79_019153</name>
</gene>
<dbReference type="Pfam" id="PF15321">
    <property type="entry name" value="ATAD4"/>
    <property type="match status" value="1"/>
</dbReference>
<feature type="compositionally biased region" description="Pro residues" evidence="2">
    <location>
        <begin position="316"/>
        <end position="326"/>
    </location>
</feature>
<dbReference type="Pfam" id="PF02205">
    <property type="entry name" value="WH2"/>
    <property type="match status" value="1"/>
</dbReference>
<dbReference type="AlphaFoldDB" id="A0A9D3N742"/>
<dbReference type="InterPro" id="IPR028237">
    <property type="entry name" value="PRR15"/>
</dbReference>
<feature type="compositionally biased region" description="Polar residues" evidence="2">
    <location>
        <begin position="257"/>
        <end position="290"/>
    </location>
</feature>
<reference evidence="4 5" key="1">
    <citation type="submission" date="2021-06" db="EMBL/GenBank/DDBJ databases">
        <title>Chromosome-level genome assembly of the red-tail catfish (Hemibagrus wyckioides).</title>
        <authorList>
            <person name="Shao F."/>
        </authorList>
    </citation>
    <scope>NUCLEOTIDE SEQUENCE [LARGE SCALE GENOMIC DNA]</scope>
    <source>
        <strain evidence="4">EC202008001</strain>
        <tissue evidence="4">Blood</tissue>
    </source>
</reference>
<feature type="compositionally biased region" description="Pro residues" evidence="2">
    <location>
        <begin position="370"/>
        <end position="388"/>
    </location>
</feature>
<feature type="region of interest" description="Disordered" evidence="2">
    <location>
        <begin position="182"/>
        <end position="510"/>
    </location>
</feature>
<feature type="compositionally biased region" description="Pro residues" evidence="2">
    <location>
        <begin position="343"/>
        <end position="354"/>
    </location>
</feature>
<feature type="compositionally biased region" description="Polar residues" evidence="2">
    <location>
        <begin position="44"/>
        <end position="63"/>
    </location>
</feature>
<feature type="compositionally biased region" description="Polar residues" evidence="2">
    <location>
        <begin position="239"/>
        <end position="249"/>
    </location>
</feature>
<dbReference type="SMART" id="SM00246">
    <property type="entry name" value="WH2"/>
    <property type="match status" value="1"/>
</dbReference>
<dbReference type="PANTHER" id="PTHR14581:SF4">
    <property type="entry name" value="PROLINE-RICH PROTEIN 15"/>
    <property type="match status" value="1"/>
</dbReference>
<dbReference type="GO" id="GO:0003779">
    <property type="term" value="F:actin binding"/>
    <property type="evidence" value="ECO:0007669"/>
    <property type="project" value="InterPro"/>
</dbReference>
<dbReference type="Proteomes" id="UP000824219">
    <property type="component" value="Linkage Group LG24"/>
</dbReference>
<feature type="domain" description="WH2" evidence="3">
    <location>
        <begin position="162"/>
        <end position="179"/>
    </location>
</feature>
<dbReference type="EMBL" id="JAHKSW010000024">
    <property type="protein sequence ID" value="KAG7316855.1"/>
    <property type="molecule type" value="Genomic_DNA"/>
</dbReference>